<keyword evidence="3" id="KW-1185">Reference proteome</keyword>
<evidence type="ECO:0000313" key="2">
    <source>
        <dbReference type="EMBL" id="OJD36210.1"/>
    </source>
</evidence>
<dbReference type="Proteomes" id="UP000183809">
    <property type="component" value="Unassembled WGS sequence"/>
</dbReference>
<dbReference type="AlphaFoldDB" id="A0A1J9R7N3"/>
<evidence type="ECO:0000313" key="3">
    <source>
        <dbReference type="Proteomes" id="UP000183809"/>
    </source>
</evidence>
<dbReference type="EMBL" id="MNUE01000012">
    <property type="protein sequence ID" value="OJD36210.1"/>
    <property type="molecule type" value="Genomic_DNA"/>
</dbReference>
<organism evidence="2 3">
    <name type="scientific">Diplodia corticola</name>
    <dbReference type="NCBI Taxonomy" id="236234"/>
    <lineage>
        <taxon>Eukaryota</taxon>
        <taxon>Fungi</taxon>
        <taxon>Dikarya</taxon>
        <taxon>Ascomycota</taxon>
        <taxon>Pezizomycotina</taxon>
        <taxon>Dothideomycetes</taxon>
        <taxon>Dothideomycetes incertae sedis</taxon>
        <taxon>Botryosphaeriales</taxon>
        <taxon>Botryosphaeriaceae</taxon>
        <taxon>Diplodia</taxon>
    </lineage>
</organism>
<dbReference type="GeneID" id="31010953"/>
<reference evidence="2 3" key="1">
    <citation type="submission" date="2016-10" db="EMBL/GenBank/DDBJ databases">
        <title>Proteomics and genomics reveal pathogen-plant mechanisms compatible with a hemibiotrophic lifestyle of Diplodia corticola.</title>
        <authorList>
            <person name="Fernandes I."/>
            <person name="De Jonge R."/>
            <person name="Van De Peer Y."/>
            <person name="Devreese B."/>
            <person name="Alves A."/>
            <person name="Esteves A.C."/>
        </authorList>
    </citation>
    <scope>NUCLEOTIDE SEQUENCE [LARGE SCALE GENOMIC DNA]</scope>
    <source>
        <strain evidence="2 3">CBS 112549</strain>
    </source>
</reference>
<evidence type="ECO:0000256" key="1">
    <source>
        <dbReference type="SAM" id="MobiDB-lite"/>
    </source>
</evidence>
<dbReference type="RefSeq" id="XP_020132470.1">
    <property type="nucleotide sequence ID" value="XM_020270694.1"/>
</dbReference>
<feature type="region of interest" description="Disordered" evidence="1">
    <location>
        <begin position="1"/>
        <end position="108"/>
    </location>
</feature>
<comment type="caution">
    <text evidence="2">The sequence shown here is derived from an EMBL/GenBank/DDBJ whole genome shotgun (WGS) entry which is preliminary data.</text>
</comment>
<feature type="compositionally biased region" description="Polar residues" evidence="1">
    <location>
        <begin position="42"/>
        <end position="53"/>
    </location>
</feature>
<dbReference type="OrthoDB" id="5234213at2759"/>
<sequence length="108" mass="10999">MAPPSPLSKHQTQPPLRQLAAEKLHGKGSNPSQLGDPISLKAETSNSWPTGGNPSARGGSTAFSLSDAAKRTMLGDPVSLKAETVDTEPADHDNGPSGSGGSAQKSKL</sequence>
<protein>
    <submittedName>
        <fullName evidence="2">Uncharacterized protein</fullName>
    </submittedName>
</protein>
<accession>A0A1J9R7N3</accession>
<name>A0A1J9R7N3_9PEZI</name>
<gene>
    <name evidence="2" type="ORF">BKCO1_1200024</name>
</gene>
<proteinExistence type="predicted"/>